<evidence type="ECO:0000313" key="3">
    <source>
        <dbReference type="EMBL" id="SPO02588.1"/>
    </source>
</evidence>
<feature type="region of interest" description="Disordered" evidence="1">
    <location>
        <begin position="120"/>
        <end position="145"/>
    </location>
</feature>
<sequence>MVAYHRLALGFLATAVLSSALPTDSIDKCAVVRCTAETECAVIDGVARCVPIELEKCGTTTCPRGTTCCNALCNICTKPGMACPMGCAVPEPEPVKCGPATCEKGDVFARLLAEFCGPVEGRRDVPEPEEDIDEPEEPEGEECGPNTCAKGQTCCNESCGICVAPGEACTEQFCLPTGPQCGPTQCWEGETCCNSSCGYCTKPGEGCTKEFCDFKPLPEPEGEKCGSVTCDKGDVCCNDSCSICTPPGGACTMQLCAH</sequence>
<organism evidence="3 4">
    <name type="scientific">Cephalotrichum gorgonifer</name>
    <dbReference type="NCBI Taxonomy" id="2041049"/>
    <lineage>
        <taxon>Eukaryota</taxon>
        <taxon>Fungi</taxon>
        <taxon>Dikarya</taxon>
        <taxon>Ascomycota</taxon>
        <taxon>Pezizomycotina</taxon>
        <taxon>Sordariomycetes</taxon>
        <taxon>Hypocreomycetidae</taxon>
        <taxon>Microascales</taxon>
        <taxon>Microascaceae</taxon>
        <taxon>Cephalotrichum</taxon>
    </lineage>
</organism>
<evidence type="ECO:0000256" key="2">
    <source>
        <dbReference type="SAM" id="SignalP"/>
    </source>
</evidence>
<evidence type="ECO:0000256" key="1">
    <source>
        <dbReference type="SAM" id="MobiDB-lite"/>
    </source>
</evidence>
<dbReference type="Proteomes" id="UP001187682">
    <property type="component" value="Unassembled WGS sequence"/>
</dbReference>
<keyword evidence="2" id="KW-0732">Signal</keyword>
<name>A0AAE8N048_9PEZI</name>
<feature type="compositionally biased region" description="Acidic residues" evidence="1">
    <location>
        <begin position="127"/>
        <end position="142"/>
    </location>
</feature>
<keyword evidence="4" id="KW-1185">Reference proteome</keyword>
<comment type="caution">
    <text evidence="3">The sequence shown here is derived from an EMBL/GenBank/DDBJ whole genome shotgun (WGS) entry which is preliminary data.</text>
</comment>
<protein>
    <recommendedName>
        <fullName evidence="5">Stig1 domain-containing protein</fullName>
    </recommendedName>
</protein>
<reference evidence="3" key="1">
    <citation type="submission" date="2018-03" db="EMBL/GenBank/DDBJ databases">
        <authorList>
            <person name="Guldener U."/>
        </authorList>
    </citation>
    <scope>NUCLEOTIDE SEQUENCE</scope>
</reference>
<feature type="signal peptide" evidence="2">
    <location>
        <begin position="1"/>
        <end position="20"/>
    </location>
</feature>
<evidence type="ECO:0008006" key="5">
    <source>
        <dbReference type="Google" id="ProtNLM"/>
    </source>
</evidence>
<evidence type="ECO:0000313" key="4">
    <source>
        <dbReference type="Proteomes" id="UP001187682"/>
    </source>
</evidence>
<proteinExistence type="predicted"/>
<accession>A0AAE8N048</accession>
<dbReference type="AlphaFoldDB" id="A0AAE8N048"/>
<feature type="chain" id="PRO_5042035356" description="Stig1 domain-containing protein" evidence="2">
    <location>
        <begin position="21"/>
        <end position="258"/>
    </location>
</feature>
<dbReference type="EMBL" id="ONZQ02000006">
    <property type="protein sequence ID" value="SPO02588.1"/>
    <property type="molecule type" value="Genomic_DNA"/>
</dbReference>
<gene>
    <name evidence="3" type="ORF">DNG_05261</name>
</gene>